<feature type="domain" description="2EXR" evidence="1">
    <location>
        <begin position="118"/>
        <end position="207"/>
    </location>
</feature>
<dbReference type="EMBL" id="KZ613943">
    <property type="protein sequence ID" value="PMD42752.1"/>
    <property type="molecule type" value="Genomic_DNA"/>
</dbReference>
<dbReference type="Pfam" id="PF20150">
    <property type="entry name" value="2EXR"/>
    <property type="match status" value="1"/>
</dbReference>
<dbReference type="InterPro" id="IPR045518">
    <property type="entry name" value="2EXR"/>
</dbReference>
<gene>
    <name evidence="2" type="ORF">L207DRAFT_622968</name>
</gene>
<accession>A0A2J6RW66</accession>
<dbReference type="AlphaFoldDB" id="A0A2J6RW66"/>
<keyword evidence="3" id="KW-1185">Reference proteome</keyword>
<evidence type="ECO:0000259" key="1">
    <source>
        <dbReference type="Pfam" id="PF20150"/>
    </source>
</evidence>
<proteinExistence type="predicted"/>
<reference evidence="2 3" key="1">
    <citation type="submission" date="2016-04" db="EMBL/GenBank/DDBJ databases">
        <title>A degradative enzymes factory behind the ericoid mycorrhizal symbiosis.</title>
        <authorList>
            <consortium name="DOE Joint Genome Institute"/>
            <person name="Martino E."/>
            <person name="Morin E."/>
            <person name="Grelet G."/>
            <person name="Kuo A."/>
            <person name="Kohler A."/>
            <person name="Daghino S."/>
            <person name="Barry K."/>
            <person name="Choi C."/>
            <person name="Cichocki N."/>
            <person name="Clum A."/>
            <person name="Copeland A."/>
            <person name="Hainaut M."/>
            <person name="Haridas S."/>
            <person name="Labutti K."/>
            <person name="Lindquist E."/>
            <person name="Lipzen A."/>
            <person name="Khouja H.-R."/>
            <person name="Murat C."/>
            <person name="Ohm R."/>
            <person name="Olson A."/>
            <person name="Spatafora J."/>
            <person name="Veneault-Fourrey C."/>
            <person name="Henrissat B."/>
            <person name="Grigoriev I."/>
            <person name="Martin F."/>
            <person name="Perotto S."/>
        </authorList>
    </citation>
    <scope>NUCLEOTIDE SEQUENCE [LARGE SCALE GENOMIC DNA]</scope>
    <source>
        <strain evidence="2 3">F</strain>
    </source>
</reference>
<dbReference type="PANTHER" id="PTHR35910:SF6">
    <property type="entry name" value="2EXR DOMAIN-CONTAINING PROTEIN"/>
    <property type="match status" value="1"/>
</dbReference>
<dbReference type="OrthoDB" id="3475553at2759"/>
<name>A0A2J6RW66_HYAVF</name>
<evidence type="ECO:0000313" key="2">
    <source>
        <dbReference type="EMBL" id="PMD42752.1"/>
    </source>
</evidence>
<dbReference type="Proteomes" id="UP000235786">
    <property type="component" value="Unassembled WGS sequence"/>
</dbReference>
<dbReference type="PANTHER" id="PTHR35910">
    <property type="entry name" value="2EXR DOMAIN-CONTAINING PROTEIN"/>
    <property type="match status" value="1"/>
</dbReference>
<sequence>MVSRPQYSASANNEMMPSGHEAVSIALAEQTTTKISQNEGSDAERQLTQRLPMLGAKTEAIITLANSIELSIKDFVASVLNHLTKDELKSFLETIQASTTKIRSLSTDIVSSGVVGLFIKFPKLPLELHLKIWKFSLRQSSPVVKFFAKLSSSGANSEHNFGVRQAPDILFQVCRESRQVATERYSLQISTSKSALANTRIDPRKEIFCFAPKKAKSHGPDYRDLFVLKSRPIWSYDVLRLKRIAITHQAPTVANFRDLLRKFTLVEEIIGVVDLFDSGDTGEKELVACPPNGFSQYVKTNFEDCWRLYGVNLRQSKKPVVKVMKIVRKEGRKLKRKRPTLVLGSN</sequence>
<organism evidence="2 3">
    <name type="scientific">Hyaloscypha variabilis (strain UAMH 11265 / GT02V1 / F)</name>
    <name type="common">Meliniomyces variabilis</name>
    <dbReference type="NCBI Taxonomy" id="1149755"/>
    <lineage>
        <taxon>Eukaryota</taxon>
        <taxon>Fungi</taxon>
        <taxon>Dikarya</taxon>
        <taxon>Ascomycota</taxon>
        <taxon>Pezizomycotina</taxon>
        <taxon>Leotiomycetes</taxon>
        <taxon>Helotiales</taxon>
        <taxon>Hyaloscyphaceae</taxon>
        <taxon>Hyaloscypha</taxon>
        <taxon>Hyaloscypha variabilis</taxon>
    </lineage>
</organism>
<evidence type="ECO:0000313" key="3">
    <source>
        <dbReference type="Proteomes" id="UP000235786"/>
    </source>
</evidence>
<protein>
    <recommendedName>
        <fullName evidence="1">2EXR domain-containing protein</fullName>
    </recommendedName>
</protein>